<keyword evidence="3" id="KW-1185">Reference proteome</keyword>
<organism evidence="2 3">
    <name type="scientific">Shewanella gaetbuli</name>
    <dbReference type="NCBI Taxonomy" id="220752"/>
    <lineage>
        <taxon>Bacteria</taxon>
        <taxon>Pseudomonadati</taxon>
        <taxon>Pseudomonadota</taxon>
        <taxon>Gammaproteobacteria</taxon>
        <taxon>Alteromonadales</taxon>
        <taxon>Shewanellaceae</taxon>
        <taxon>Shewanella</taxon>
    </lineage>
</organism>
<dbReference type="Proteomes" id="UP001139333">
    <property type="component" value="Unassembled WGS sequence"/>
</dbReference>
<evidence type="ECO:0000313" key="2">
    <source>
        <dbReference type="EMBL" id="MCL1143369.1"/>
    </source>
</evidence>
<dbReference type="EMBL" id="JAKIKP010000008">
    <property type="protein sequence ID" value="MCL1143369.1"/>
    <property type="molecule type" value="Genomic_DNA"/>
</dbReference>
<dbReference type="Pfam" id="PF12146">
    <property type="entry name" value="Hydrolase_4"/>
    <property type="match status" value="1"/>
</dbReference>
<accession>A0A9X1ZJA3</accession>
<dbReference type="InterPro" id="IPR050471">
    <property type="entry name" value="AB_hydrolase"/>
</dbReference>
<gene>
    <name evidence="2" type="ORF">L2672_11750</name>
</gene>
<dbReference type="SUPFAM" id="SSF53474">
    <property type="entry name" value="alpha/beta-Hydrolases"/>
    <property type="match status" value="1"/>
</dbReference>
<comment type="caution">
    <text evidence="2">The sequence shown here is derived from an EMBL/GenBank/DDBJ whole genome shotgun (WGS) entry which is preliminary data.</text>
</comment>
<proteinExistence type="predicted"/>
<dbReference type="InterPro" id="IPR029058">
    <property type="entry name" value="AB_hydrolase_fold"/>
</dbReference>
<feature type="domain" description="Serine aminopeptidase S33" evidence="1">
    <location>
        <begin position="50"/>
        <end position="248"/>
    </location>
</feature>
<dbReference type="GO" id="GO:0016787">
    <property type="term" value="F:hydrolase activity"/>
    <property type="evidence" value="ECO:0007669"/>
    <property type="project" value="UniProtKB-KW"/>
</dbReference>
<protein>
    <submittedName>
        <fullName evidence="2">Alpha/beta hydrolase</fullName>
    </submittedName>
</protein>
<dbReference type="InterPro" id="IPR000073">
    <property type="entry name" value="AB_hydrolase_1"/>
</dbReference>
<name>A0A9X1ZJA3_9GAMM</name>
<dbReference type="Gene3D" id="3.40.50.1820">
    <property type="entry name" value="alpha/beta hydrolase"/>
    <property type="match status" value="1"/>
</dbReference>
<dbReference type="PRINTS" id="PR00111">
    <property type="entry name" value="ABHYDROLASE"/>
</dbReference>
<keyword evidence="2" id="KW-0378">Hydrolase</keyword>
<dbReference type="InterPro" id="IPR022742">
    <property type="entry name" value="Hydrolase_4"/>
</dbReference>
<dbReference type="AlphaFoldDB" id="A0A9X1ZJA3"/>
<dbReference type="PANTHER" id="PTHR43433">
    <property type="entry name" value="HYDROLASE, ALPHA/BETA FOLD FAMILY PROTEIN"/>
    <property type="match status" value="1"/>
</dbReference>
<dbReference type="PANTHER" id="PTHR43433:SF5">
    <property type="entry name" value="AB HYDROLASE-1 DOMAIN-CONTAINING PROTEIN"/>
    <property type="match status" value="1"/>
</dbReference>
<evidence type="ECO:0000259" key="1">
    <source>
        <dbReference type="Pfam" id="PF12146"/>
    </source>
</evidence>
<evidence type="ECO:0000313" key="3">
    <source>
        <dbReference type="Proteomes" id="UP001139333"/>
    </source>
</evidence>
<sequence length="272" mass="30273">MSQPFDINNINYSQTGNGPAMIWSHGLLACMQSEDALGIFAWHRFPKSMSLLRFDAKGHGLTTASPSKLDYLWPNLAEELHHLQQHCFNEDKVVLGGQSMGAASSLYAALAYPESIKGLVIMNPPVAWQLRASKQDYYRKVAKAAKLLGGKGLAKINAKHIDRMLPSWLLQAHMHSVLGMLDGLKNMKRQTLEQLFLAASENDLPDREKLNSINVPCLILAWDDDEAHPLSVAKTLAKALPQAKLHVANNMADLDEWPHLISSFCQTVHNFE</sequence>
<dbReference type="RefSeq" id="WP_248996043.1">
    <property type="nucleotide sequence ID" value="NZ_JAKIKP010000008.1"/>
</dbReference>
<reference evidence="2" key="1">
    <citation type="submission" date="2022-01" db="EMBL/GenBank/DDBJ databases">
        <title>Whole genome-based taxonomy of the Shewanellaceae.</title>
        <authorList>
            <person name="Martin-Rodriguez A.J."/>
        </authorList>
    </citation>
    <scope>NUCLEOTIDE SEQUENCE</scope>
    <source>
        <strain evidence="2">DSM 16422</strain>
    </source>
</reference>